<feature type="coiled-coil region" evidence="1">
    <location>
        <begin position="240"/>
        <end position="267"/>
    </location>
</feature>
<evidence type="ECO:0000256" key="2">
    <source>
        <dbReference type="SAM" id="SignalP"/>
    </source>
</evidence>
<sequence>MVGSAIALSLIGLGRVQALPSGKQVEERQIWIGDGTGVFIPGNGELPVCLTDKPLKGQPPCLLPPIVGGLKPGKRDLEARQIWIGDGTGVFIPGNGQLPVCLTDIPLQGQPPCLLPPIVGGLKPGKAKRQIWIGNGNGTFTPGPGGLPVCLTDAPLTGQPPCLLPPIGGEITPGKTRRQIWIGPGNGTFFPGQPTIPICLTDVALQEQPPCILPPIVGGLEPPSLPPKEKRAFVLPPDYATNTKKVIETLELELIRLQNKKHKTAEDLDDIEAIKGALKYLAGITKITAPPGGESTFTPGKRGFVLPPDYATNTKKVIETLELELIRLQNKKYKTAEDLDDIEAIKGALKYLAGIVKITAPPGSESTFTPGKRAFVLPSDYATNTKKVIETLELELIRLQNKRRKTQEDRDDIAAIKAALKYLAGIVNISAPPGTSSTFTPGKRDTFTLDTVGTYAAVCPNLEGAQIALETLLHKDKPTVDERIIIQKLAAFLKGCGIVIVKSPDGTYTTIKPSDKRDVSFNPLGLQTAYTVLLQAATKLTPSQQPSFANWLSLQHISGVLEILGVSTTFTVDSVSQPKPRADATGSGSDIVTIGASTCQRGDLLGLRAALAALLAAYGHPSKAPRNIYLIEQVLVAALQLCGQSVEGWTTLVPGSTIPGGPIVPDPTVPGGPIIPDPTIPGGPIVPDPTVPGGEIHPSTRKTRQAPVGDPTAMLAALKTLEDAYGTYGSGKIPAPVWLIMVNLVTILQSLPGVVVPGWPVLGQGSVVLTPST</sequence>
<comment type="caution">
    <text evidence="3">The sequence shown here is derived from an EMBL/GenBank/DDBJ whole genome shotgun (WGS) entry which is preliminary data.</text>
</comment>
<evidence type="ECO:0000313" key="3">
    <source>
        <dbReference type="EMBL" id="KAG7288116.1"/>
    </source>
</evidence>
<feature type="chain" id="PRO_5042006760" evidence="2">
    <location>
        <begin position="19"/>
        <end position="773"/>
    </location>
</feature>
<protein>
    <submittedName>
        <fullName evidence="3">Uncharacterized protein</fullName>
    </submittedName>
</protein>
<accession>A0AAD4EUU3</accession>
<feature type="signal peptide" evidence="2">
    <location>
        <begin position="1"/>
        <end position="18"/>
    </location>
</feature>
<keyword evidence="1" id="KW-0175">Coiled coil</keyword>
<gene>
    <name evidence="3" type="ORF">NEMBOFW57_007639</name>
</gene>
<evidence type="ECO:0000313" key="4">
    <source>
        <dbReference type="Proteomes" id="UP001197093"/>
    </source>
</evidence>
<dbReference type="EMBL" id="JAHCVI010000003">
    <property type="protein sequence ID" value="KAG7288116.1"/>
    <property type="molecule type" value="Genomic_DNA"/>
</dbReference>
<proteinExistence type="predicted"/>
<name>A0AAD4EUU3_9PEZI</name>
<dbReference type="AlphaFoldDB" id="A0AAD4EUU3"/>
<feature type="coiled-coil region" evidence="1">
    <location>
        <begin position="382"/>
        <end position="409"/>
    </location>
</feature>
<evidence type="ECO:0000256" key="1">
    <source>
        <dbReference type="SAM" id="Coils"/>
    </source>
</evidence>
<keyword evidence="2" id="KW-0732">Signal</keyword>
<dbReference type="Proteomes" id="UP001197093">
    <property type="component" value="Unassembled WGS sequence"/>
</dbReference>
<reference evidence="3" key="1">
    <citation type="submission" date="2023-02" db="EMBL/GenBank/DDBJ databases">
        <authorList>
            <person name="Palmer J.M."/>
        </authorList>
    </citation>
    <scope>NUCLEOTIDE SEQUENCE</scope>
    <source>
        <strain evidence="3">FW57</strain>
    </source>
</reference>
<keyword evidence="4" id="KW-1185">Reference proteome</keyword>
<organism evidence="3 4">
    <name type="scientific">Staphylotrichum longicolle</name>
    <dbReference type="NCBI Taxonomy" id="669026"/>
    <lineage>
        <taxon>Eukaryota</taxon>
        <taxon>Fungi</taxon>
        <taxon>Dikarya</taxon>
        <taxon>Ascomycota</taxon>
        <taxon>Pezizomycotina</taxon>
        <taxon>Sordariomycetes</taxon>
        <taxon>Sordariomycetidae</taxon>
        <taxon>Sordariales</taxon>
        <taxon>Chaetomiaceae</taxon>
        <taxon>Staphylotrichum</taxon>
    </lineage>
</organism>